<dbReference type="EMBL" id="PVBR01000003">
    <property type="protein sequence ID" value="PRD44731.1"/>
    <property type="molecule type" value="Genomic_DNA"/>
</dbReference>
<dbReference type="InterPro" id="IPR004358">
    <property type="entry name" value="Sig_transdc_His_kin-like_C"/>
</dbReference>
<proteinExistence type="predicted"/>
<keyword evidence="4" id="KW-1003">Cell membrane</keyword>
<dbReference type="SMART" id="SM00388">
    <property type="entry name" value="HisKA"/>
    <property type="match status" value="1"/>
</dbReference>
<evidence type="ECO:0000256" key="12">
    <source>
        <dbReference type="ARBA" id="ARBA00022989"/>
    </source>
</evidence>
<evidence type="ECO:0000256" key="16">
    <source>
        <dbReference type="ARBA" id="ARBA00073143"/>
    </source>
</evidence>
<dbReference type="AlphaFoldDB" id="A0A2S9IW27"/>
<evidence type="ECO:0000256" key="15">
    <source>
        <dbReference type="ARBA" id="ARBA00059004"/>
    </source>
</evidence>
<sequence>MISGHKIRSRFRIARVAAAIAVALISVAAIYVVSTYWRDRADVQIRRKAAETLAVQAEILAGMLDKYRVLPPLLSRQDDIAALFPETGLTPDLIGKARRKAEEVTGLSGAKEVAFFLPDGRLLASARRVFDDDPAGRRALIEAARQGQLGRAVVSLDNRERGYAFSSGVRRRGAMIGVVVVYVGFDSVEATWSLSANPIFVSDRSGTVFLTNRSEWKLRPVSAIAEEASGTQRFRAGNDYVAHIDLSRDLPLLDWQLHVLADRKPLEEARLFGALAAALACLVLATAVFLLIRRRETAVLKLRKDRAAALRLERMVRDRTLALSRTNVSLSREIEERRLAEDKLRKTQTELVQAAKLAALGQMSATLSHEFNQPLAAIRTYADNGARLLSKGCSEQATDNFSRIAAMVDRMAELSRALLSFSRKSGTTTGIVPLAAVLDEALILVRPRARKAHVAIELDPALRTLSVLGGRIRLSQVFVNLVNNAIDAMAGQDDGVVRITLASLSDELTINVSDSGPGIDKAHRAFIFEPFFTTKQAGEGIGIGLSIAYNIVREFGGQIVLHDQEEGNCTFAITLKLAEAHGIAAE</sequence>
<evidence type="ECO:0000313" key="20">
    <source>
        <dbReference type="Proteomes" id="UP000239434"/>
    </source>
</evidence>
<dbReference type="InterPro" id="IPR003594">
    <property type="entry name" value="HATPase_dom"/>
</dbReference>
<evidence type="ECO:0000256" key="11">
    <source>
        <dbReference type="ARBA" id="ARBA00022840"/>
    </source>
</evidence>
<evidence type="ECO:0000256" key="10">
    <source>
        <dbReference type="ARBA" id="ARBA00022777"/>
    </source>
</evidence>
<evidence type="ECO:0000256" key="13">
    <source>
        <dbReference type="ARBA" id="ARBA00023012"/>
    </source>
</evidence>
<dbReference type="FunFam" id="1.10.287.130:FF:000049">
    <property type="entry name" value="C4-dicarboxylate transport sensor protein DctB"/>
    <property type="match status" value="1"/>
</dbReference>
<keyword evidence="13" id="KW-0902">Two-component regulatory system</keyword>
<dbReference type="EC" id="2.7.13.3" evidence="3"/>
<dbReference type="GO" id="GO:0000155">
    <property type="term" value="F:phosphorelay sensor kinase activity"/>
    <property type="evidence" value="ECO:0007669"/>
    <property type="project" value="InterPro"/>
</dbReference>
<keyword evidence="9" id="KW-0547">Nucleotide-binding</keyword>
<keyword evidence="11" id="KW-0067">ATP-binding</keyword>
<organism evidence="19 20">
    <name type="scientific">Phyllobacterium phragmitis</name>
    <dbReference type="NCBI Taxonomy" id="2670329"/>
    <lineage>
        <taxon>Bacteria</taxon>
        <taxon>Pseudomonadati</taxon>
        <taxon>Pseudomonadota</taxon>
        <taxon>Alphaproteobacteria</taxon>
        <taxon>Hyphomicrobiales</taxon>
        <taxon>Phyllobacteriaceae</taxon>
        <taxon>Phyllobacterium</taxon>
    </lineage>
</organism>
<evidence type="ECO:0000256" key="9">
    <source>
        <dbReference type="ARBA" id="ARBA00022741"/>
    </source>
</evidence>
<dbReference type="PROSITE" id="PS50109">
    <property type="entry name" value="HIS_KIN"/>
    <property type="match status" value="1"/>
</dbReference>
<dbReference type="Gene3D" id="3.30.450.20">
    <property type="entry name" value="PAS domain"/>
    <property type="match status" value="2"/>
</dbReference>
<keyword evidence="8 17" id="KW-0812">Transmembrane</keyword>
<dbReference type="PIRSF" id="PIRSF036431">
    <property type="entry name" value="STHK_DctB"/>
    <property type="match status" value="1"/>
</dbReference>
<evidence type="ECO:0000256" key="4">
    <source>
        <dbReference type="ARBA" id="ARBA00022475"/>
    </source>
</evidence>
<dbReference type="InterPro" id="IPR003661">
    <property type="entry name" value="HisK_dim/P_dom"/>
</dbReference>
<dbReference type="Proteomes" id="UP000239434">
    <property type="component" value="Unassembled WGS sequence"/>
</dbReference>
<dbReference type="PRINTS" id="PR00344">
    <property type="entry name" value="BCTRLSENSOR"/>
</dbReference>
<evidence type="ECO:0000256" key="14">
    <source>
        <dbReference type="ARBA" id="ARBA00023136"/>
    </source>
</evidence>
<evidence type="ECO:0000256" key="1">
    <source>
        <dbReference type="ARBA" id="ARBA00000085"/>
    </source>
</evidence>
<comment type="subcellular location">
    <subcellularLocation>
        <location evidence="2">Cell inner membrane</location>
        <topology evidence="2">Multi-pass membrane protein</topology>
    </subcellularLocation>
</comment>
<name>A0A2S9IW27_9HYPH</name>
<keyword evidence="14 17" id="KW-0472">Membrane</keyword>
<dbReference type="GO" id="GO:0005886">
    <property type="term" value="C:plasma membrane"/>
    <property type="evidence" value="ECO:0007669"/>
    <property type="project" value="UniProtKB-SubCell"/>
</dbReference>
<evidence type="ECO:0000256" key="17">
    <source>
        <dbReference type="SAM" id="Phobius"/>
    </source>
</evidence>
<feature type="domain" description="Histidine kinase" evidence="18">
    <location>
        <begin position="366"/>
        <end position="579"/>
    </location>
</feature>
<evidence type="ECO:0000256" key="6">
    <source>
        <dbReference type="ARBA" id="ARBA00022553"/>
    </source>
</evidence>
<dbReference type="InterPro" id="IPR005467">
    <property type="entry name" value="His_kinase_dom"/>
</dbReference>
<feature type="transmembrane region" description="Helical" evidence="17">
    <location>
        <begin position="271"/>
        <end position="292"/>
    </location>
</feature>
<dbReference type="Pfam" id="PF00512">
    <property type="entry name" value="HisKA"/>
    <property type="match status" value="1"/>
</dbReference>
<evidence type="ECO:0000256" key="3">
    <source>
        <dbReference type="ARBA" id="ARBA00012438"/>
    </source>
</evidence>
<dbReference type="SUPFAM" id="SSF47384">
    <property type="entry name" value="Homodimeric domain of signal transducing histidine kinase"/>
    <property type="match status" value="1"/>
</dbReference>
<dbReference type="Gene3D" id="3.30.565.10">
    <property type="entry name" value="Histidine kinase-like ATPase, C-terminal domain"/>
    <property type="match status" value="1"/>
</dbReference>
<dbReference type="GO" id="GO:0005524">
    <property type="term" value="F:ATP binding"/>
    <property type="evidence" value="ECO:0007669"/>
    <property type="project" value="UniProtKB-KW"/>
</dbReference>
<evidence type="ECO:0000256" key="7">
    <source>
        <dbReference type="ARBA" id="ARBA00022679"/>
    </source>
</evidence>
<dbReference type="CDD" id="cd00082">
    <property type="entry name" value="HisKA"/>
    <property type="match status" value="1"/>
</dbReference>
<evidence type="ECO:0000259" key="18">
    <source>
        <dbReference type="PROSITE" id="PS50109"/>
    </source>
</evidence>
<dbReference type="Pfam" id="PF02518">
    <property type="entry name" value="HATPase_c"/>
    <property type="match status" value="1"/>
</dbReference>
<keyword evidence="6" id="KW-0597">Phosphoprotein</keyword>
<dbReference type="RefSeq" id="WP_105740813.1">
    <property type="nucleotide sequence ID" value="NZ_PVBR01000003.1"/>
</dbReference>
<dbReference type="SMART" id="SM00387">
    <property type="entry name" value="HATPase_c"/>
    <property type="match status" value="1"/>
</dbReference>
<comment type="function">
    <text evidence="15">Member of the two-component regulatory system DctB/DctD involved in the transport of C4-dicarboxylates. DctB functions as a membrane-associated protein kinase that phosphorylates DctD in response to environmental signals.</text>
</comment>
<keyword evidence="7" id="KW-0808">Transferase</keyword>
<comment type="catalytic activity">
    <reaction evidence="1">
        <text>ATP + protein L-histidine = ADP + protein N-phospho-L-histidine.</text>
        <dbReference type="EC" id="2.7.13.3"/>
    </reaction>
</comment>
<dbReference type="PANTHER" id="PTHR43065:SF46">
    <property type="entry name" value="C4-DICARBOXYLATE TRANSPORT SENSOR PROTEIN DCTB"/>
    <property type="match status" value="1"/>
</dbReference>
<dbReference type="InterPro" id="IPR036890">
    <property type="entry name" value="HATPase_C_sf"/>
</dbReference>
<dbReference type="Gene3D" id="1.10.287.130">
    <property type="match status" value="1"/>
</dbReference>
<evidence type="ECO:0000256" key="2">
    <source>
        <dbReference type="ARBA" id="ARBA00004429"/>
    </source>
</evidence>
<gene>
    <name evidence="19" type="ORF">C5748_04865</name>
</gene>
<comment type="caution">
    <text evidence="19">The sequence shown here is derived from an EMBL/GenBank/DDBJ whole genome shotgun (WGS) entry which is preliminary data.</text>
</comment>
<evidence type="ECO:0000313" key="19">
    <source>
        <dbReference type="EMBL" id="PRD44731.1"/>
    </source>
</evidence>
<accession>A0A2S9IW27</accession>
<dbReference type="InterPro" id="IPR017055">
    <property type="entry name" value="Sig_transdc_His_kinase_DctB"/>
</dbReference>
<dbReference type="SUPFAM" id="SSF55874">
    <property type="entry name" value="ATPase domain of HSP90 chaperone/DNA topoisomerase II/histidine kinase"/>
    <property type="match status" value="1"/>
</dbReference>
<keyword evidence="20" id="KW-1185">Reference proteome</keyword>
<keyword evidence="12 17" id="KW-1133">Transmembrane helix</keyword>
<evidence type="ECO:0000256" key="5">
    <source>
        <dbReference type="ARBA" id="ARBA00022519"/>
    </source>
</evidence>
<feature type="transmembrane region" description="Helical" evidence="17">
    <location>
        <begin position="12"/>
        <end position="37"/>
    </location>
</feature>
<dbReference type="PANTHER" id="PTHR43065">
    <property type="entry name" value="SENSOR HISTIDINE KINASE"/>
    <property type="match status" value="1"/>
</dbReference>
<keyword evidence="10" id="KW-0418">Kinase</keyword>
<protein>
    <recommendedName>
        <fullName evidence="16">C4-dicarboxylate transport sensor protein DctB</fullName>
        <ecNumber evidence="3">2.7.13.3</ecNumber>
    </recommendedName>
</protein>
<keyword evidence="5" id="KW-0997">Cell inner membrane</keyword>
<reference evidence="19 20" key="1">
    <citation type="submission" date="2018-02" db="EMBL/GenBank/DDBJ databases">
        <title>The draft genome of Phyllobacterium sp. 1N-3.</title>
        <authorList>
            <person name="Liu L."/>
            <person name="Li L."/>
            <person name="Zhang X."/>
            <person name="Wang T."/>
            <person name="Liang L."/>
        </authorList>
    </citation>
    <scope>NUCLEOTIDE SEQUENCE [LARGE SCALE GENOMIC DNA]</scope>
    <source>
        <strain evidence="19 20">1N-3</strain>
    </source>
</reference>
<evidence type="ECO:0000256" key="8">
    <source>
        <dbReference type="ARBA" id="ARBA00022692"/>
    </source>
</evidence>
<dbReference type="InterPro" id="IPR036097">
    <property type="entry name" value="HisK_dim/P_sf"/>
</dbReference>